<reference evidence="2" key="1">
    <citation type="submission" date="2015-04" db="UniProtKB">
        <authorList>
            <consortium name="EnsemblPlants"/>
        </authorList>
    </citation>
    <scope>IDENTIFICATION</scope>
</reference>
<protein>
    <submittedName>
        <fullName evidence="2">Uncharacterized protein</fullName>
    </submittedName>
</protein>
<evidence type="ECO:0000256" key="1">
    <source>
        <dbReference type="SAM" id="MobiDB-lite"/>
    </source>
</evidence>
<dbReference type="EnsemblPlants" id="OGLUM09G00700.1">
    <property type="protein sequence ID" value="OGLUM09G00700.1"/>
    <property type="gene ID" value="OGLUM09G00700"/>
</dbReference>
<proteinExistence type="predicted"/>
<feature type="compositionally biased region" description="Basic and acidic residues" evidence="1">
    <location>
        <begin position="9"/>
        <end position="23"/>
    </location>
</feature>
<evidence type="ECO:0000313" key="2">
    <source>
        <dbReference type="EnsemblPlants" id="OGLUM09G00700.1"/>
    </source>
</evidence>
<reference evidence="2" key="2">
    <citation type="submission" date="2018-05" db="EMBL/GenBank/DDBJ databases">
        <title>OgluRS3 (Oryza glumaepatula Reference Sequence Version 3).</title>
        <authorList>
            <person name="Zhang J."/>
            <person name="Kudrna D."/>
            <person name="Lee S."/>
            <person name="Talag J."/>
            <person name="Welchert J."/>
            <person name="Wing R.A."/>
        </authorList>
    </citation>
    <scope>NUCLEOTIDE SEQUENCE [LARGE SCALE GENOMIC DNA]</scope>
</reference>
<organism evidence="2">
    <name type="scientific">Oryza glumipatula</name>
    <dbReference type="NCBI Taxonomy" id="40148"/>
    <lineage>
        <taxon>Eukaryota</taxon>
        <taxon>Viridiplantae</taxon>
        <taxon>Streptophyta</taxon>
        <taxon>Embryophyta</taxon>
        <taxon>Tracheophyta</taxon>
        <taxon>Spermatophyta</taxon>
        <taxon>Magnoliopsida</taxon>
        <taxon>Liliopsida</taxon>
        <taxon>Poales</taxon>
        <taxon>Poaceae</taxon>
        <taxon>BOP clade</taxon>
        <taxon>Oryzoideae</taxon>
        <taxon>Oryzeae</taxon>
        <taxon>Oryzinae</taxon>
        <taxon>Oryza</taxon>
    </lineage>
</organism>
<dbReference type="Gramene" id="OGLUM09G00700.1">
    <property type="protein sequence ID" value="OGLUM09G00700.1"/>
    <property type="gene ID" value="OGLUM09G00700"/>
</dbReference>
<evidence type="ECO:0000313" key="3">
    <source>
        <dbReference type="Proteomes" id="UP000026961"/>
    </source>
</evidence>
<dbReference type="AlphaFoldDB" id="A0A0E0AZE4"/>
<sequence>MACGGSVVQEKKKEKGEKKGKREKELHVIVGKTTHSPSMKISSICKIRSRSIDNGCCSPPPRLLLAANAWSGRGRLVKLPTLAAARCHHTLLVAVGDDDCCSSPPCPLPAIMPSCSPSRLGWFAAT</sequence>
<feature type="region of interest" description="Disordered" evidence="1">
    <location>
        <begin position="1"/>
        <end position="23"/>
    </location>
</feature>
<accession>A0A0E0AZE4</accession>
<name>A0A0E0AZE4_9ORYZ</name>
<keyword evidence="3" id="KW-1185">Reference proteome</keyword>
<dbReference type="Proteomes" id="UP000026961">
    <property type="component" value="Chromosome 9"/>
</dbReference>
<dbReference type="HOGENOM" id="CLU_1985070_0_0_1"/>